<proteinExistence type="predicted"/>
<reference evidence="1 2" key="1">
    <citation type="submission" date="2016-10" db="EMBL/GenBank/DDBJ databases">
        <authorList>
            <person name="de Groot N.N."/>
        </authorList>
    </citation>
    <scope>NUCLEOTIDE SEQUENCE [LARGE SCALE GENOMIC DNA]</scope>
    <source>
        <strain evidence="1 2">DSM 29619</strain>
    </source>
</reference>
<sequence>MVPPHAPERKPHCEKHQNKQLVNLYHFVQDVKMCVVKVTFCVS</sequence>
<accession>A0A1I1KU77</accession>
<dbReference type="Proteomes" id="UP000231644">
    <property type="component" value="Unassembled WGS sequence"/>
</dbReference>
<dbReference type="AlphaFoldDB" id="A0A1I1KU77"/>
<evidence type="ECO:0000313" key="2">
    <source>
        <dbReference type="Proteomes" id="UP000231644"/>
    </source>
</evidence>
<name>A0A1I1KU77_9RHOB</name>
<keyword evidence="2" id="KW-1185">Reference proteome</keyword>
<evidence type="ECO:0000313" key="1">
    <source>
        <dbReference type="EMBL" id="SFC61693.1"/>
    </source>
</evidence>
<dbReference type="EMBL" id="FOLX01000001">
    <property type="protein sequence ID" value="SFC61693.1"/>
    <property type="molecule type" value="Genomic_DNA"/>
</dbReference>
<protein>
    <submittedName>
        <fullName evidence="1">Uncharacterized protein</fullName>
    </submittedName>
</protein>
<organism evidence="1 2">
    <name type="scientific">Pseudooceanicola nitratireducens</name>
    <dbReference type="NCBI Taxonomy" id="517719"/>
    <lineage>
        <taxon>Bacteria</taxon>
        <taxon>Pseudomonadati</taxon>
        <taxon>Pseudomonadota</taxon>
        <taxon>Alphaproteobacteria</taxon>
        <taxon>Rhodobacterales</taxon>
        <taxon>Paracoccaceae</taxon>
        <taxon>Pseudooceanicola</taxon>
    </lineage>
</organism>
<gene>
    <name evidence="1" type="ORF">SAMN05421762_1552</name>
</gene>